<dbReference type="REBASE" id="142919">
    <property type="entry name" value="TpeOG1ORF900P"/>
</dbReference>
<gene>
    <name evidence="1" type="ORF">A0127_00895</name>
</gene>
<sequence length="281" mass="32761">METSVCHTLKSPVIKKFCESITELARSSGGYFEPIQNDFLEAYYQIVEKARIEGRLPEGEYRQKGNAFRDFISELIYVRSEGTYRLTDRRVPGYSERTHDVDLAYVRDNTVLVAGEVKMTGSPRHKRGTGIQKERKTQSDLDKRLKEVKFTAVDLKLRYTPEEAIIRAVNSENTISEVSNNSWWIQWIHDSIPGFYSFWASRLASGRLDSRTGRRVDFDNPDLLLEKFRNLLKYNNAVGLFMFREENSRYVPVETERIKREKISIDDAVNDLIKFLDKHLD</sequence>
<evidence type="ECO:0000313" key="2">
    <source>
        <dbReference type="Proteomes" id="UP000073604"/>
    </source>
</evidence>
<dbReference type="KEGG" id="tpep:A0127_00895"/>
<dbReference type="Proteomes" id="UP000073604">
    <property type="component" value="Chromosome"/>
</dbReference>
<dbReference type="RefSeq" id="WP_062386718.1">
    <property type="nucleotide sequence ID" value="NZ_CP014750.1"/>
</dbReference>
<proteinExistence type="predicted"/>
<dbReference type="STRING" id="53952.A0127_00895"/>
<dbReference type="OrthoDB" id="93415at2157"/>
<dbReference type="GeneID" id="27139059"/>
<name>A0A142CST1_9EURY</name>
<keyword evidence="2" id="KW-1185">Reference proteome</keyword>
<dbReference type="EMBL" id="CP014750">
    <property type="protein sequence ID" value="AMQ17833.1"/>
    <property type="molecule type" value="Genomic_DNA"/>
</dbReference>
<evidence type="ECO:0000313" key="1">
    <source>
        <dbReference type="EMBL" id="AMQ17833.1"/>
    </source>
</evidence>
<dbReference type="AlphaFoldDB" id="A0A142CST1"/>
<organism evidence="1 2">
    <name type="scientific">Thermococcus peptonophilus</name>
    <dbReference type="NCBI Taxonomy" id="53952"/>
    <lineage>
        <taxon>Archaea</taxon>
        <taxon>Methanobacteriati</taxon>
        <taxon>Methanobacteriota</taxon>
        <taxon>Thermococci</taxon>
        <taxon>Thermococcales</taxon>
        <taxon>Thermococcaceae</taxon>
        <taxon>Thermococcus</taxon>
    </lineage>
</organism>
<reference evidence="2" key="1">
    <citation type="submission" date="2016-03" db="EMBL/GenBank/DDBJ databases">
        <authorList>
            <person name="Oger P.M."/>
        </authorList>
    </citation>
    <scope>NUCLEOTIDE SEQUENCE [LARGE SCALE GENOMIC DNA]</scope>
    <source>
        <strain evidence="2">OG-1</strain>
    </source>
</reference>
<accession>A0A142CST1</accession>
<protein>
    <submittedName>
        <fullName evidence="1">Uncharacterized protein</fullName>
    </submittedName>
</protein>